<evidence type="ECO:0000256" key="3">
    <source>
        <dbReference type="ARBA" id="ARBA00022679"/>
    </source>
</evidence>
<comment type="catalytic activity">
    <reaction evidence="8">
        <text>L-seryl-[protein] + ATP = O-phospho-L-seryl-[protein] + ADP + H(+)</text>
        <dbReference type="Rhea" id="RHEA:17989"/>
        <dbReference type="Rhea" id="RHEA-COMP:9863"/>
        <dbReference type="Rhea" id="RHEA-COMP:11604"/>
        <dbReference type="ChEBI" id="CHEBI:15378"/>
        <dbReference type="ChEBI" id="CHEBI:29999"/>
        <dbReference type="ChEBI" id="CHEBI:30616"/>
        <dbReference type="ChEBI" id="CHEBI:83421"/>
        <dbReference type="ChEBI" id="CHEBI:456216"/>
        <dbReference type="EC" id="2.7.11.1"/>
    </reaction>
</comment>
<dbReference type="Gene3D" id="3.30.10.20">
    <property type="match status" value="3"/>
</dbReference>
<feature type="domain" description="PASTA" evidence="13">
    <location>
        <begin position="353"/>
        <end position="420"/>
    </location>
</feature>
<dbReference type="PANTHER" id="PTHR43289">
    <property type="entry name" value="MITOGEN-ACTIVATED PROTEIN KINASE KINASE KINASE 20-RELATED"/>
    <property type="match status" value="1"/>
</dbReference>
<dbReference type="Gene3D" id="1.10.510.10">
    <property type="entry name" value="Transferase(Phosphotransferase) domain 1"/>
    <property type="match status" value="1"/>
</dbReference>
<comment type="caution">
    <text evidence="14">The sequence shown here is derived from an EMBL/GenBank/DDBJ whole genome shotgun (WGS) entry which is preliminary data.</text>
</comment>
<proteinExistence type="predicted"/>
<evidence type="ECO:0000256" key="9">
    <source>
        <dbReference type="PROSITE-ProRule" id="PRU10141"/>
    </source>
</evidence>
<organism evidence="14 15">
    <name type="scientific">Lactobacillus gasseri</name>
    <dbReference type="NCBI Taxonomy" id="1596"/>
    <lineage>
        <taxon>Bacteria</taxon>
        <taxon>Bacillati</taxon>
        <taxon>Bacillota</taxon>
        <taxon>Bacilli</taxon>
        <taxon>Lactobacillales</taxon>
        <taxon>Lactobacillaceae</taxon>
        <taxon>Lactobacillus</taxon>
    </lineage>
</organism>
<dbReference type="InterPro" id="IPR008271">
    <property type="entry name" value="Ser/Thr_kinase_AS"/>
</dbReference>
<dbReference type="EC" id="2.7.11.1" evidence="1"/>
<gene>
    <name evidence="14" type="ORF">CYJ86_01690</name>
</gene>
<dbReference type="SUPFAM" id="SSF56112">
    <property type="entry name" value="Protein kinase-like (PK-like)"/>
    <property type="match status" value="1"/>
</dbReference>
<keyword evidence="11" id="KW-0812">Transmembrane</keyword>
<accession>A0AB36X4K4</accession>
<name>A0AB36X4K4_LACGS</name>
<keyword evidence="5 14" id="KW-0418">Kinase</keyword>
<feature type="compositionally biased region" description="Basic and acidic residues" evidence="10">
    <location>
        <begin position="302"/>
        <end position="318"/>
    </location>
</feature>
<dbReference type="FunFam" id="1.10.510.10:FF:000021">
    <property type="entry name" value="Serine/threonine protein kinase"/>
    <property type="match status" value="1"/>
</dbReference>
<feature type="domain" description="PASTA" evidence="13">
    <location>
        <begin position="498"/>
        <end position="564"/>
    </location>
</feature>
<dbReference type="Pfam" id="PF00069">
    <property type="entry name" value="Pkinase"/>
    <property type="match status" value="1"/>
</dbReference>
<dbReference type="PROSITE" id="PS50011">
    <property type="entry name" value="PROTEIN_KINASE_DOM"/>
    <property type="match status" value="1"/>
</dbReference>
<evidence type="ECO:0000259" key="13">
    <source>
        <dbReference type="PROSITE" id="PS51178"/>
    </source>
</evidence>
<evidence type="ECO:0000256" key="10">
    <source>
        <dbReference type="SAM" id="MobiDB-lite"/>
    </source>
</evidence>
<evidence type="ECO:0000313" key="15">
    <source>
        <dbReference type="Proteomes" id="UP000234740"/>
    </source>
</evidence>
<evidence type="ECO:0000256" key="6">
    <source>
        <dbReference type="ARBA" id="ARBA00022840"/>
    </source>
</evidence>
<dbReference type="PROSITE" id="PS00107">
    <property type="entry name" value="PROTEIN_KINASE_ATP"/>
    <property type="match status" value="1"/>
</dbReference>
<feature type="compositionally biased region" description="Polar residues" evidence="10">
    <location>
        <begin position="455"/>
        <end position="465"/>
    </location>
</feature>
<dbReference type="GO" id="GO:0005524">
    <property type="term" value="F:ATP binding"/>
    <property type="evidence" value="ECO:0007669"/>
    <property type="project" value="UniProtKB-UniRule"/>
</dbReference>
<dbReference type="InterPro" id="IPR017441">
    <property type="entry name" value="Protein_kinase_ATP_BS"/>
</dbReference>
<dbReference type="CDD" id="cd06577">
    <property type="entry name" value="PASTA_pknB"/>
    <property type="match status" value="3"/>
</dbReference>
<evidence type="ECO:0000259" key="12">
    <source>
        <dbReference type="PROSITE" id="PS50011"/>
    </source>
</evidence>
<keyword evidence="4 9" id="KW-0547">Nucleotide-binding</keyword>
<dbReference type="EMBL" id="PKKC01000001">
    <property type="protein sequence ID" value="PKZ91218.1"/>
    <property type="molecule type" value="Genomic_DNA"/>
</dbReference>
<dbReference type="Proteomes" id="UP000234740">
    <property type="component" value="Unassembled WGS sequence"/>
</dbReference>
<dbReference type="SMART" id="SM00740">
    <property type="entry name" value="PASTA"/>
    <property type="match status" value="3"/>
</dbReference>
<dbReference type="SMART" id="SM00220">
    <property type="entry name" value="S_TKc"/>
    <property type="match status" value="1"/>
</dbReference>
<dbReference type="Pfam" id="PF03793">
    <property type="entry name" value="PASTA"/>
    <property type="match status" value="3"/>
</dbReference>
<feature type="domain" description="PASTA" evidence="13">
    <location>
        <begin position="421"/>
        <end position="487"/>
    </location>
</feature>
<dbReference type="PANTHER" id="PTHR43289:SF34">
    <property type="entry name" value="SERINE_THREONINE-PROTEIN KINASE YBDM-RELATED"/>
    <property type="match status" value="1"/>
</dbReference>
<keyword evidence="3" id="KW-0808">Transferase</keyword>
<feature type="region of interest" description="Disordered" evidence="10">
    <location>
        <begin position="454"/>
        <end position="475"/>
    </location>
</feature>
<dbReference type="PROSITE" id="PS00108">
    <property type="entry name" value="PROTEIN_KINASE_ST"/>
    <property type="match status" value="1"/>
</dbReference>
<evidence type="ECO:0000256" key="7">
    <source>
        <dbReference type="ARBA" id="ARBA00047899"/>
    </source>
</evidence>
<feature type="compositionally biased region" description="Low complexity" evidence="10">
    <location>
        <begin position="570"/>
        <end position="586"/>
    </location>
</feature>
<feature type="region of interest" description="Disordered" evidence="10">
    <location>
        <begin position="297"/>
        <end position="318"/>
    </location>
</feature>
<evidence type="ECO:0000313" key="14">
    <source>
        <dbReference type="EMBL" id="PKZ91218.1"/>
    </source>
</evidence>
<feature type="region of interest" description="Disordered" evidence="10">
    <location>
        <begin position="527"/>
        <end position="586"/>
    </location>
</feature>
<protein>
    <recommendedName>
        <fullName evidence="1">non-specific serine/threonine protein kinase</fullName>
        <ecNumber evidence="1">2.7.11.1</ecNumber>
    </recommendedName>
</protein>
<keyword evidence="11" id="KW-1133">Transmembrane helix</keyword>
<dbReference type="RefSeq" id="WP_101890601.1">
    <property type="nucleotide sequence ID" value="NZ_PKKC01000001.1"/>
</dbReference>
<dbReference type="CDD" id="cd14014">
    <property type="entry name" value="STKc_PknB_like"/>
    <property type="match status" value="1"/>
</dbReference>
<dbReference type="InterPro" id="IPR011009">
    <property type="entry name" value="Kinase-like_dom_sf"/>
</dbReference>
<reference evidence="14 15" key="1">
    <citation type="submission" date="2017-12" db="EMBL/GenBank/DDBJ databases">
        <title>Phylogenetic diversity of female urinary microbiome.</title>
        <authorList>
            <person name="Thomas-White K."/>
            <person name="Wolfe A.J."/>
        </authorList>
    </citation>
    <scope>NUCLEOTIDE SEQUENCE [LARGE SCALE GENOMIC DNA]</scope>
    <source>
        <strain evidence="14 15">UMB0099</strain>
    </source>
</reference>
<dbReference type="Gene3D" id="2.60.40.2560">
    <property type="match status" value="1"/>
</dbReference>
<evidence type="ECO:0000256" key="4">
    <source>
        <dbReference type="ARBA" id="ARBA00022741"/>
    </source>
</evidence>
<evidence type="ECO:0000256" key="8">
    <source>
        <dbReference type="ARBA" id="ARBA00048679"/>
    </source>
</evidence>
<feature type="transmembrane region" description="Helical" evidence="11">
    <location>
        <begin position="331"/>
        <end position="351"/>
    </location>
</feature>
<keyword evidence="2 14" id="KW-0723">Serine/threonine-protein kinase</keyword>
<comment type="catalytic activity">
    <reaction evidence="7">
        <text>L-threonyl-[protein] + ATP = O-phospho-L-threonyl-[protein] + ADP + H(+)</text>
        <dbReference type="Rhea" id="RHEA:46608"/>
        <dbReference type="Rhea" id="RHEA-COMP:11060"/>
        <dbReference type="Rhea" id="RHEA-COMP:11605"/>
        <dbReference type="ChEBI" id="CHEBI:15378"/>
        <dbReference type="ChEBI" id="CHEBI:30013"/>
        <dbReference type="ChEBI" id="CHEBI:30616"/>
        <dbReference type="ChEBI" id="CHEBI:61977"/>
        <dbReference type="ChEBI" id="CHEBI:456216"/>
        <dbReference type="EC" id="2.7.11.1"/>
    </reaction>
</comment>
<feature type="binding site" evidence="9">
    <location>
        <position position="40"/>
    </location>
    <ligand>
        <name>ATP</name>
        <dbReference type="ChEBI" id="CHEBI:30616"/>
    </ligand>
</feature>
<dbReference type="NCBIfam" id="NF033483">
    <property type="entry name" value="PknB_PASTA_kin"/>
    <property type="match status" value="1"/>
</dbReference>
<evidence type="ECO:0000256" key="1">
    <source>
        <dbReference type="ARBA" id="ARBA00012513"/>
    </source>
</evidence>
<dbReference type="Gene3D" id="3.30.200.20">
    <property type="entry name" value="Phosphorylase Kinase, domain 1"/>
    <property type="match status" value="1"/>
</dbReference>
<dbReference type="InterPro" id="IPR000719">
    <property type="entry name" value="Prot_kinase_dom"/>
</dbReference>
<sequence>MEKGHLLGGRYKIISVLGEGGMANVYLAEDIILQRKVAVKVLRLNLQKDPQTIQRFQREALSTSELSHPHIVSILDVGTEGDCHYLVMDYVDGSDLEEYIQRNNPIPLPKVIDIMDQILSAVALAHKHNVIHRDLKPQNILMDKKGNIKIVDFGIAIALNQSTMTQTNTAMGSVHYMSPEQARGSMATKQSDIYSLGIILYKLLTGTVPFTGENAVAVALKHFQEKTPSLRAKNPSIPQALENVVFKATAKDPRDRYKSVLDMKKDLDTCLDPKRKDEPVYKPQHDPAADETIVIPPLEGSVHNKDHETQEKSEPKEEKKNFLDNLKGHKWWWIGALIAFCVIMVILFFALGRKDMVDIPNLNKMTQTEAKNSLNSSGLELGKISYEYSDTVPKGKVIRTKPPIGSQIKDGQKVNLIISKGPHLVEMPNVIGESYTVAKKQLVKLGFSVAKTEEYSSNPKNQVNAQDVEPGQQINPDKATVTLLVSKGPSSASSTRSRRHTIKLRDIVGYSLKGAQDYARENHLTLKVEEEDSDDKNDGTVLRQSPESGTDVSSGSTLTVIVAKSKKTDANSSSNSSSNSSTTTTTVTKSYTINYPADSSQSNSQKTPDHIQVYVSDDDHSINNIYRDMNITSEQSFTVPFKLTKKNGHIKILRNGNTILDEDVNK</sequence>
<evidence type="ECO:0000256" key="5">
    <source>
        <dbReference type="ARBA" id="ARBA00022777"/>
    </source>
</evidence>
<dbReference type="AlphaFoldDB" id="A0AB36X4K4"/>
<keyword evidence="11" id="KW-0472">Membrane</keyword>
<dbReference type="GeneID" id="48924734"/>
<feature type="domain" description="Protein kinase" evidence="12">
    <location>
        <begin position="11"/>
        <end position="271"/>
    </location>
</feature>
<dbReference type="InterPro" id="IPR005543">
    <property type="entry name" value="PASTA_dom"/>
</dbReference>
<evidence type="ECO:0000256" key="11">
    <source>
        <dbReference type="SAM" id="Phobius"/>
    </source>
</evidence>
<keyword evidence="6 9" id="KW-0067">ATP-binding</keyword>
<evidence type="ECO:0000256" key="2">
    <source>
        <dbReference type="ARBA" id="ARBA00022527"/>
    </source>
</evidence>
<dbReference type="GO" id="GO:0004674">
    <property type="term" value="F:protein serine/threonine kinase activity"/>
    <property type="evidence" value="ECO:0007669"/>
    <property type="project" value="UniProtKB-KW"/>
</dbReference>
<feature type="compositionally biased region" description="Polar residues" evidence="10">
    <location>
        <begin position="542"/>
        <end position="559"/>
    </location>
</feature>
<dbReference type="PROSITE" id="PS51178">
    <property type="entry name" value="PASTA"/>
    <property type="match status" value="3"/>
</dbReference>
<dbReference type="FunFam" id="3.30.200.20:FF:000035">
    <property type="entry name" value="Serine/threonine protein kinase Stk1"/>
    <property type="match status" value="1"/>
</dbReference>